<protein>
    <submittedName>
        <fullName evidence="2">Predicted dienelactone hydrolase</fullName>
    </submittedName>
</protein>
<keyword evidence="1" id="KW-1133">Transmembrane helix</keyword>
<dbReference type="Proteomes" id="UP000182692">
    <property type="component" value="Unassembled WGS sequence"/>
</dbReference>
<keyword evidence="1" id="KW-0812">Transmembrane</keyword>
<organism evidence="2 3">
    <name type="scientific">Enterovibrio norvegicus DSM 15893</name>
    <dbReference type="NCBI Taxonomy" id="1121869"/>
    <lineage>
        <taxon>Bacteria</taxon>
        <taxon>Pseudomonadati</taxon>
        <taxon>Pseudomonadota</taxon>
        <taxon>Gammaproteobacteria</taxon>
        <taxon>Vibrionales</taxon>
        <taxon>Vibrionaceae</taxon>
        <taxon>Enterovibrio</taxon>
    </lineage>
</organism>
<dbReference type="GeneID" id="35869911"/>
<dbReference type="GO" id="GO:0016787">
    <property type="term" value="F:hydrolase activity"/>
    <property type="evidence" value="ECO:0007669"/>
    <property type="project" value="UniProtKB-KW"/>
</dbReference>
<gene>
    <name evidence="2" type="ORF">SAMN03084138_04437</name>
</gene>
<reference evidence="2 3" key="1">
    <citation type="submission" date="2016-10" db="EMBL/GenBank/DDBJ databases">
        <authorList>
            <person name="de Groot N.N."/>
        </authorList>
    </citation>
    <scope>NUCLEOTIDE SEQUENCE [LARGE SCALE GENOMIC DNA]</scope>
    <source>
        <strain evidence="2 3">DSM 15893</strain>
    </source>
</reference>
<sequence length="334" mass="36496">MRGRLKKMSIFLISTIVVLGVIVLAVFLLQRPPVDPALEKGLEVSKFTVEDATGQTELTAQVWQLPPENAEPPKGVILMSHGFSATAGTLRVYAAQLARAGYVVAAVTHDDLKGLRSGLVENDPMVARQRHLQLLLEQLYASDEQNTLRTLPVGILGYSLGGYAALTSTAFPPVLDKQPAFCETQPRGENILLCNPRFRQRIQAILSQEPNAAARSQTPAIPASAIALFAPAYTQLVDMADQENTPAVFLANGQFDEYVSPTDMQSLAQSHSYIKAHKELEDAGHYVYLPSCPWPLSLFMENCKDPKPIERAPKQTALANELVAFFDENLVGAN</sequence>
<name>A0A1I5WTU6_9GAMM</name>
<dbReference type="InterPro" id="IPR029058">
    <property type="entry name" value="AB_hydrolase_fold"/>
</dbReference>
<feature type="transmembrane region" description="Helical" evidence="1">
    <location>
        <begin position="9"/>
        <end position="29"/>
    </location>
</feature>
<keyword evidence="1" id="KW-0472">Membrane</keyword>
<proteinExistence type="predicted"/>
<dbReference type="Gene3D" id="3.40.50.1820">
    <property type="entry name" value="alpha/beta hydrolase"/>
    <property type="match status" value="1"/>
</dbReference>
<evidence type="ECO:0000256" key="1">
    <source>
        <dbReference type="SAM" id="Phobius"/>
    </source>
</evidence>
<dbReference type="SUPFAM" id="SSF53474">
    <property type="entry name" value="alpha/beta-Hydrolases"/>
    <property type="match status" value="1"/>
</dbReference>
<dbReference type="EMBL" id="FOWR01000052">
    <property type="protein sequence ID" value="SFQ23051.1"/>
    <property type="molecule type" value="Genomic_DNA"/>
</dbReference>
<dbReference type="STRING" id="1121869.SAMN03084138_04437"/>
<accession>A0A1I5WTU6</accession>
<dbReference type="OrthoDB" id="192696at2"/>
<dbReference type="RefSeq" id="WP_074928646.1">
    <property type="nucleotide sequence ID" value="NZ_FOWR01000052.1"/>
</dbReference>
<dbReference type="AlphaFoldDB" id="A0A1I5WTU6"/>
<evidence type="ECO:0000313" key="3">
    <source>
        <dbReference type="Proteomes" id="UP000182692"/>
    </source>
</evidence>
<keyword evidence="2" id="KW-0378">Hydrolase</keyword>
<evidence type="ECO:0000313" key="2">
    <source>
        <dbReference type="EMBL" id="SFQ23051.1"/>
    </source>
</evidence>